<evidence type="ECO:0000259" key="2">
    <source>
        <dbReference type="Pfam" id="PF24359"/>
    </source>
</evidence>
<evidence type="ECO:0000313" key="5">
    <source>
        <dbReference type="WBParaSite" id="ACRNAN_scaffold8961.g31175.t1"/>
    </source>
</evidence>
<feature type="domain" description="DUF7516" evidence="3">
    <location>
        <begin position="121"/>
        <end position="200"/>
    </location>
</feature>
<feature type="region of interest" description="Disordered" evidence="1">
    <location>
        <begin position="230"/>
        <end position="276"/>
    </location>
</feature>
<evidence type="ECO:0000313" key="4">
    <source>
        <dbReference type="Proteomes" id="UP000887540"/>
    </source>
</evidence>
<feature type="compositionally biased region" description="Basic and acidic residues" evidence="1">
    <location>
        <begin position="315"/>
        <end position="331"/>
    </location>
</feature>
<dbReference type="InterPro" id="IPR055937">
    <property type="entry name" value="DUF7515"/>
</dbReference>
<feature type="region of interest" description="Disordered" evidence="1">
    <location>
        <begin position="315"/>
        <end position="402"/>
    </location>
</feature>
<dbReference type="WBParaSite" id="ACRNAN_scaffold8961.g31175.t1">
    <property type="protein sequence ID" value="ACRNAN_scaffold8961.g31175.t1"/>
    <property type="gene ID" value="ACRNAN_scaffold8961.g31175"/>
</dbReference>
<proteinExistence type="predicted"/>
<dbReference type="AlphaFoldDB" id="A0A914EKA2"/>
<feature type="compositionally biased region" description="Basic and acidic residues" evidence="1">
    <location>
        <begin position="347"/>
        <end position="356"/>
    </location>
</feature>
<organism evidence="4 5">
    <name type="scientific">Acrobeloides nanus</name>
    <dbReference type="NCBI Taxonomy" id="290746"/>
    <lineage>
        <taxon>Eukaryota</taxon>
        <taxon>Metazoa</taxon>
        <taxon>Ecdysozoa</taxon>
        <taxon>Nematoda</taxon>
        <taxon>Chromadorea</taxon>
        <taxon>Rhabditida</taxon>
        <taxon>Tylenchina</taxon>
        <taxon>Cephalobomorpha</taxon>
        <taxon>Cephaloboidea</taxon>
        <taxon>Cephalobidae</taxon>
        <taxon>Acrobeloides</taxon>
    </lineage>
</organism>
<evidence type="ECO:0000256" key="1">
    <source>
        <dbReference type="SAM" id="MobiDB-lite"/>
    </source>
</evidence>
<feature type="domain" description="DUF7515" evidence="2">
    <location>
        <begin position="33"/>
        <end position="118"/>
    </location>
</feature>
<reference evidence="5" key="1">
    <citation type="submission" date="2022-11" db="UniProtKB">
        <authorList>
            <consortium name="WormBaseParasite"/>
        </authorList>
    </citation>
    <scope>IDENTIFICATION</scope>
</reference>
<dbReference type="InterPro" id="IPR055938">
    <property type="entry name" value="DUF7516"/>
</dbReference>
<evidence type="ECO:0000259" key="3">
    <source>
        <dbReference type="Pfam" id="PF24360"/>
    </source>
</evidence>
<feature type="compositionally biased region" description="Polar residues" evidence="1">
    <location>
        <begin position="383"/>
        <end position="402"/>
    </location>
</feature>
<dbReference type="Pfam" id="PF24359">
    <property type="entry name" value="DUF7515"/>
    <property type="match status" value="1"/>
</dbReference>
<name>A0A914EKA2_9BILA</name>
<feature type="region of interest" description="Disordered" evidence="1">
    <location>
        <begin position="1"/>
        <end position="27"/>
    </location>
</feature>
<protein>
    <submittedName>
        <fullName evidence="5">Uncharacterized protein</fullName>
    </submittedName>
</protein>
<sequence>MSPPGFWDEQDHDIKTIGNEDPPVQHQSSSVREFQEFRKHLCAMLASNPKGFTVQQLKTEWLNTFNEQIDVAISRSGFEKTNLIHLLTGHELEDIVDFDLNPVGKGYMFFGKSNPRIQHIIEGKEMLFDIISNLGGHRDYIQFPLIQQAWAEKYKHALDETTLRKYFKKESLFSVFQMLLPEEVDIQSGSVKLRMSLQEAKLIWIKKMDSEIKKEEKLERRQKIQESRLKFETTKKSQEPQLVPTLPPLPFAALKPPSYSPTQPSESRPASAYGEPPKRVLALQQAQNPKPIQVQQRPQSLVEVIKRNKNFEFLGDKENAHPKLETKENQLKQETPSWGHGSLGESGRFKTPEPKVKWTHPGDGYYTDDDDNVTLKDCPVSKSVPSNANPTQSRQIPSQTMKVTQKKIFLEKGP</sequence>
<keyword evidence="4" id="KW-1185">Reference proteome</keyword>
<dbReference type="Pfam" id="PF24360">
    <property type="entry name" value="DUF7516"/>
    <property type="match status" value="1"/>
</dbReference>
<accession>A0A914EKA2</accession>
<dbReference type="Proteomes" id="UP000887540">
    <property type="component" value="Unplaced"/>
</dbReference>